<dbReference type="AlphaFoldDB" id="A0AAJ7SRE0"/>
<keyword evidence="7 8" id="KW-0539">Nucleus</keyword>
<dbReference type="GO" id="GO:0003676">
    <property type="term" value="F:nucleic acid binding"/>
    <property type="evidence" value="ECO:0007669"/>
    <property type="project" value="InterPro"/>
</dbReference>
<dbReference type="Proteomes" id="UP001318040">
    <property type="component" value="Chromosome 5"/>
</dbReference>
<feature type="compositionally biased region" description="Acidic residues" evidence="10">
    <location>
        <begin position="88"/>
        <end position="99"/>
    </location>
</feature>
<dbReference type="InterPro" id="IPR022783">
    <property type="entry name" value="GCFC_dom"/>
</dbReference>
<feature type="coiled-coil region" evidence="9">
    <location>
        <begin position="354"/>
        <end position="388"/>
    </location>
</feature>
<keyword evidence="4 8" id="KW-0507">mRNA processing</keyword>
<evidence type="ECO:0000256" key="5">
    <source>
        <dbReference type="ARBA" id="ARBA00022728"/>
    </source>
</evidence>
<dbReference type="CTD" id="24144"/>
<dbReference type="InterPro" id="IPR000467">
    <property type="entry name" value="G_patch_dom"/>
</dbReference>
<evidence type="ECO:0000256" key="1">
    <source>
        <dbReference type="ARBA" id="ARBA00004123"/>
    </source>
</evidence>
<evidence type="ECO:0000313" key="13">
    <source>
        <dbReference type="RefSeq" id="XP_032803253.1"/>
    </source>
</evidence>
<accession>A0AAJ7SRE0</accession>
<evidence type="ECO:0000256" key="3">
    <source>
        <dbReference type="ARBA" id="ARBA00015137"/>
    </source>
</evidence>
<keyword evidence="9" id="KW-0175">Coiled coil</keyword>
<dbReference type="InterPro" id="IPR024933">
    <property type="entry name" value="TFP11"/>
</dbReference>
<keyword evidence="12" id="KW-1185">Reference proteome</keyword>
<dbReference type="Pfam" id="PF01585">
    <property type="entry name" value="G-patch"/>
    <property type="match status" value="1"/>
</dbReference>
<name>A0AAJ7SRE0_PETMA</name>
<sequence length="881" mass="98633">MSMSHLYGRDEDVNVERFEVTDWDLENEFNPERVRHRQSKEEAVYGVWAEDDDDDDERPGFSGGRSKNRDFTAPVSFVSGGVKRPAAEEEEDEDEDEEGVSGKGSGGEEDGARLGPWTEALQRAKGGRGARQSQKGGIRPSRTVAGLPPEKGFGSWERHTKGIGQKLLQKMGYVPGLGLGKNAQGIVLPVEAKVRKGRGAIGAHGPERTKQSLHDFPAPKSDEEEEEEFKQQLSQWRKEPGTGAGATKKGPRYTYRTVEELKAKGLGRKVAPPSQLSQVKVIDLTGKSQKVYYSYDQMSQRHSVPSDEAEAAEGETAAPSESKRKGFALPELEHNLQLLVELTEQDIVQTDRRLRHEKNQVVALQHEAQRLEALLEQEDRAVERLGRVLAVAESCERRARSLEGDVPPGEGEPPLGLADAARVFRSLQSEFYEEYRAFDLATLAVLTVQPLLKQSFAGWDPLKDPSFGLDVAREWKAILEESQNVLQTVHPQLGPLAGSSGGGGGTNMDPYHRLMWDTWMPCVRSAVVRWQPRACEPMVDMVEHWMEFLPPWILNNVLEQLIFPKLQREVENWNPLTDTVPIHAWIHPWLPLMGGARLEPLYSPIRSKLGSALQRWHPSDPSAKLILRPWKEVFSPGSWEAFMLKHILPKLGMCLSDFVINPHQQHLDPFRWVIDWEGMLSPASLVTLLDKHFFAKWLQVLCAWLSNNPNYEEIIKWYQGWKSLFSEQLLAHVTVKEKFSEALDIMNRAVSMPHGPVGFTQPGAREHIAYLTQTERRRDFQPDGGPAPPPASAVPPGPPGPAGGLAVGVAQPVPLSFKELVQARAEENNIVFMPLLGRRHEGKQLYTFGRQVAYIDRGVVFVQGEKTWVPTSLQSLVDSAK</sequence>
<feature type="region of interest" description="Disordered" evidence="10">
    <location>
        <begin position="778"/>
        <end position="803"/>
    </location>
</feature>
<comment type="similarity">
    <text evidence="2 8">Belongs to the TFP11/STIP family.</text>
</comment>
<feature type="compositionally biased region" description="Pro residues" evidence="10">
    <location>
        <begin position="785"/>
        <end position="801"/>
    </location>
</feature>
<evidence type="ECO:0000256" key="9">
    <source>
        <dbReference type="SAM" id="Coils"/>
    </source>
</evidence>
<proteinExistence type="inferred from homology"/>
<evidence type="ECO:0000256" key="10">
    <source>
        <dbReference type="SAM" id="MobiDB-lite"/>
    </source>
</evidence>
<evidence type="ECO:0000313" key="12">
    <source>
        <dbReference type="Proteomes" id="UP001318040"/>
    </source>
</evidence>
<dbReference type="PANTHER" id="PTHR23329">
    <property type="entry name" value="TUFTELIN-INTERACTING PROTEIN 11-RELATED"/>
    <property type="match status" value="1"/>
</dbReference>
<evidence type="ECO:0000256" key="6">
    <source>
        <dbReference type="ARBA" id="ARBA00023187"/>
    </source>
</evidence>
<evidence type="ECO:0000259" key="11">
    <source>
        <dbReference type="PROSITE" id="PS50174"/>
    </source>
</evidence>
<dbReference type="Pfam" id="PF07842">
    <property type="entry name" value="GCFC"/>
    <property type="match status" value="1"/>
</dbReference>
<feature type="domain" description="G-patch" evidence="11">
    <location>
        <begin position="160"/>
        <end position="206"/>
    </location>
</feature>
<feature type="region of interest" description="Disordered" evidence="10">
    <location>
        <begin position="200"/>
        <end position="252"/>
    </location>
</feature>
<dbReference type="PANTHER" id="PTHR23329:SF1">
    <property type="entry name" value="TUFTELIN-INTERACTING PROTEIN 11"/>
    <property type="match status" value="1"/>
</dbReference>
<dbReference type="KEGG" id="pmrn:116939219"/>
<gene>
    <name evidence="13" type="primary">TFIP11</name>
</gene>
<dbReference type="InterPro" id="IPR022159">
    <property type="entry name" value="STIP/TFIP11_N"/>
</dbReference>
<keyword evidence="5 8" id="KW-0747">Spliceosome</keyword>
<dbReference type="GO" id="GO:0071008">
    <property type="term" value="C:U2-type post-mRNA release spliceosomal complex"/>
    <property type="evidence" value="ECO:0007669"/>
    <property type="project" value="TreeGrafter"/>
</dbReference>
<evidence type="ECO:0000256" key="4">
    <source>
        <dbReference type="ARBA" id="ARBA00022664"/>
    </source>
</evidence>
<dbReference type="PIRSF" id="PIRSF017706">
    <property type="entry name" value="TFIP11"/>
    <property type="match status" value="1"/>
</dbReference>
<feature type="region of interest" description="Disordered" evidence="10">
    <location>
        <begin position="297"/>
        <end position="323"/>
    </location>
</feature>
<dbReference type="GO" id="GO:0000390">
    <property type="term" value="P:spliceosomal complex disassembly"/>
    <property type="evidence" value="ECO:0007669"/>
    <property type="project" value="InterPro"/>
</dbReference>
<dbReference type="Pfam" id="PF12457">
    <property type="entry name" value="TIP_N"/>
    <property type="match status" value="1"/>
</dbReference>
<dbReference type="RefSeq" id="XP_032803253.1">
    <property type="nucleotide sequence ID" value="XM_032947362.1"/>
</dbReference>
<dbReference type="SMART" id="SM00443">
    <property type="entry name" value="G_patch"/>
    <property type="match status" value="1"/>
</dbReference>
<comment type="subcellular location">
    <subcellularLocation>
        <location evidence="1 8">Nucleus</location>
    </subcellularLocation>
</comment>
<dbReference type="InterPro" id="IPR045211">
    <property type="entry name" value="TFP11/STIP/Ntr1"/>
</dbReference>
<reference evidence="13" key="1">
    <citation type="submission" date="2025-08" db="UniProtKB">
        <authorList>
            <consortium name="RefSeq"/>
        </authorList>
    </citation>
    <scope>IDENTIFICATION</scope>
    <source>
        <tissue evidence="13">Sperm</tissue>
    </source>
</reference>
<feature type="region of interest" description="Disordered" evidence="10">
    <location>
        <begin position="26"/>
        <end position="157"/>
    </location>
</feature>
<keyword evidence="6 8" id="KW-0508">mRNA splicing</keyword>
<evidence type="ECO:0000256" key="8">
    <source>
        <dbReference type="PIRNR" id="PIRNR017706"/>
    </source>
</evidence>
<evidence type="ECO:0000256" key="2">
    <source>
        <dbReference type="ARBA" id="ARBA00010900"/>
    </source>
</evidence>
<organism evidence="12 13">
    <name type="scientific">Petromyzon marinus</name>
    <name type="common">Sea lamprey</name>
    <dbReference type="NCBI Taxonomy" id="7757"/>
    <lineage>
        <taxon>Eukaryota</taxon>
        <taxon>Metazoa</taxon>
        <taxon>Chordata</taxon>
        <taxon>Craniata</taxon>
        <taxon>Vertebrata</taxon>
        <taxon>Cyclostomata</taxon>
        <taxon>Hyperoartia</taxon>
        <taxon>Petromyzontiformes</taxon>
        <taxon>Petromyzontidae</taxon>
        <taxon>Petromyzon</taxon>
    </lineage>
</organism>
<comment type="function">
    <text evidence="8">Involved in pre-mRNA splicing, specifically in spliceosome disassembly during late-stage splicing events.</text>
</comment>
<dbReference type="PROSITE" id="PS50174">
    <property type="entry name" value="G_PATCH"/>
    <property type="match status" value="1"/>
</dbReference>
<protein>
    <recommendedName>
        <fullName evidence="3 8">Tuftelin-interacting protein 11</fullName>
    </recommendedName>
</protein>
<evidence type="ECO:0000256" key="7">
    <source>
        <dbReference type="ARBA" id="ARBA00023242"/>
    </source>
</evidence>